<evidence type="ECO:0000313" key="2">
    <source>
        <dbReference type="EMBL" id="RNA38772.1"/>
    </source>
</evidence>
<sequence length="90" mass="10496">MCRHLDTDSQYSPVKPDRHSQRKPKSLFMDEPVLMHVAPFSQMSGASAQLSGSQRLQYIIGQNIEKYKIIPQNLSFSINYLYQIKINFKY</sequence>
<keyword evidence="3" id="KW-1185">Reference proteome</keyword>
<reference evidence="2 3" key="1">
    <citation type="journal article" date="2018" name="Sci. Rep.">
        <title>Genomic signatures of local adaptation to the degree of environmental predictability in rotifers.</title>
        <authorList>
            <person name="Franch-Gras L."/>
            <person name="Hahn C."/>
            <person name="Garcia-Roger E.M."/>
            <person name="Carmona M.J."/>
            <person name="Serra M."/>
            <person name="Gomez A."/>
        </authorList>
    </citation>
    <scope>NUCLEOTIDE SEQUENCE [LARGE SCALE GENOMIC DNA]</scope>
    <source>
        <strain evidence="2">HYR1</strain>
    </source>
</reference>
<name>A0A3M7SSV7_BRAPC</name>
<dbReference type="AlphaFoldDB" id="A0A3M7SSV7"/>
<accession>A0A3M7SSV7</accession>
<gene>
    <name evidence="2" type="ORF">BpHYR1_014801</name>
</gene>
<evidence type="ECO:0000256" key="1">
    <source>
        <dbReference type="SAM" id="MobiDB-lite"/>
    </source>
</evidence>
<comment type="caution">
    <text evidence="2">The sequence shown here is derived from an EMBL/GenBank/DDBJ whole genome shotgun (WGS) entry which is preliminary data.</text>
</comment>
<protein>
    <submittedName>
        <fullName evidence="2">Uncharacterized protein</fullName>
    </submittedName>
</protein>
<proteinExistence type="predicted"/>
<evidence type="ECO:0000313" key="3">
    <source>
        <dbReference type="Proteomes" id="UP000276133"/>
    </source>
</evidence>
<dbReference type="Proteomes" id="UP000276133">
    <property type="component" value="Unassembled WGS sequence"/>
</dbReference>
<organism evidence="2 3">
    <name type="scientific">Brachionus plicatilis</name>
    <name type="common">Marine rotifer</name>
    <name type="synonym">Brachionus muelleri</name>
    <dbReference type="NCBI Taxonomy" id="10195"/>
    <lineage>
        <taxon>Eukaryota</taxon>
        <taxon>Metazoa</taxon>
        <taxon>Spiralia</taxon>
        <taxon>Gnathifera</taxon>
        <taxon>Rotifera</taxon>
        <taxon>Eurotatoria</taxon>
        <taxon>Monogononta</taxon>
        <taxon>Pseudotrocha</taxon>
        <taxon>Ploima</taxon>
        <taxon>Brachionidae</taxon>
        <taxon>Brachionus</taxon>
    </lineage>
</organism>
<feature type="region of interest" description="Disordered" evidence="1">
    <location>
        <begin position="1"/>
        <end position="25"/>
    </location>
</feature>
<dbReference type="EMBL" id="REGN01000826">
    <property type="protein sequence ID" value="RNA38772.1"/>
    <property type="molecule type" value="Genomic_DNA"/>
</dbReference>